<evidence type="ECO:0000313" key="10">
    <source>
        <dbReference type="Proteomes" id="UP000749471"/>
    </source>
</evidence>
<comment type="caution">
    <text evidence="9">The sequence shown here is derived from an EMBL/GenBank/DDBJ whole genome shotgun (WGS) entry which is preliminary data.</text>
</comment>
<feature type="transmembrane region" description="Helical" evidence="7">
    <location>
        <begin position="123"/>
        <end position="142"/>
    </location>
</feature>
<keyword evidence="4 7" id="KW-0812">Transmembrane</keyword>
<evidence type="ECO:0000256" key="4">
    <source>
        <dbReference type="ARBA" id="ARBA00022692"/>
    </source>
</evidence>
<reference evidence="9 10" key="1">
    <citation type="submission" date="2021-06" db="EMBL/GenBank/DDBJ databases">
        <authorList>
            <person name="Sun Q."/>
            <person name="Li D."/>
        </authorList>
    </citation>
    <scope>NUCLEOTIDE SEQUENCE [LARGE SCALE GENOMIC DNA]</scope>
    <source>
        <strain evidence="9 10">MSJ-40</strain>
    </source>
</reference>
<evidence type="ECO:0000256" key="2">
    <source>
        <dbReference type="ARBA" id="ARBA00007362"/>
    </source>
</evidence>
<accession>A0ABS6E5H6</accession>
<evidence type="ECO:0000256" key="1">
    <source>
        <dbReference type="ARBA" id="ARBA00004651"/>
    </source>
</evidence>
<sequence length="314" mass="35014">MKNKKYLPILSAIISSTIFGFSFMFTKIGLEIMTPIELISFRFLLAAIVMTLLKFLKIIEVNLKGKNIKMILLASLCEPVLYFIFEVTGINMTTSSEAGLMISIIPVFVTIFSIIFLKEKPRISQLCFIGLSVFGVIFINMMKDRLSISGNFLGIIFLFLAIISSAGYNIASKKASEEFKPLEITFVMMWVGAIAFNSILTVNHLLKGTIAKYFYPLANIQAIIPLFYLGILSSVAAFFMVNYTISKIPVSQSAVFANLSTIVSIVAGVLILKEDFYWFHVVGSIMILIGVWGTVYYGDKSIENKVLVSQIEEI</sequence>
<feature type="transmembrane region" description="Helical" evidence="7">
    <location>
        <begin position="97"/>
        <end position="116"/>
    </location>
</feature>
<keyword evidence="5 7" id="KW-1133">Transmembrane helix</keyword>
<dbReference type="PANTHER" id="PTHR32322">
    <property type="entry name" value="INNER MEMBRANE TRANSPORTER"/>
    <property type="match status" value="1"/>
</dbReference>
<evidence type="ECO:0000256" key="6">
    <source>
        <dbReference type="ARBA" id="ARBA00023136"/>
    </source>
</evidence>
<dbReference type="EMBL" id="JAHLPM010000006">
    <property type="protein sequence ID" value="MBU5438027.1"/>
    <property type="molecule type" value="Genomic_DNA"/>
</dbReference>
<dbReference type="Pfam" id="PF00892">
    <property type="entry name" value="EamA"/>
    <property type="match status" value="2"/>
</dbReference>
<feature type="domain" description="EamA" evidence="8">
    <location>
        <begin position="9"/>
        <end position="140"/>
    </location>
</feature>
<evidence type="ECO:0000313" key="9">
    <source>
        <dbReference type="EMBL" id="MBU5438027.1"/>
    </source>
</evidence>
<organism evidence="9 10">
    <name type="scientific">Tissierella simiarum</name>
    <dbReference type="NCBI Taxonomy" id="2841534"/>
    <lineage>
        <taxon>Bacteria</taxon>
        <taxon>Bacillati</taxon>
        <taxon>Bacillota</taxon>
        <taxon>Tissierellia</taxon>
        <taxon>Tissierellales</taxon>
        <taxon>Tissierellaceae</taxon>
        <taxon>Tissierella</taxon>
    </lineage>
</organism>
<evidence type="ECO:0000256" key="5">
    <source>
        <dbReference type="ARBA" id="ARBA00022989"/>
    </source>
</evidence>
<evidence type="ECO:0000256" key="3">
    <source>
        <dbReference type="ARBA" id="ARBA00022475"/>
    </source>
</evidence>
<feature type="transmembrane region" description="Helical" evidence="7">
    <location>
        <begin position="148"/>
        <end position="170"/>
    </location>
</feature>
<dbReference type="InterPro" id="IPR050638">
    <property type="entry name" value="AA-Vitamin_Transporters"/>
</dbReference>
<feature type="transmembrane region" description="Helical" evidence="7">
    <location>
        <begin position="253"/>
        <end position="271"/>
    </location>
</feature>
<keyword evidence="3" id="KW-1003">Cell membrane</keyword>
<evidence type="ECO:0000259" key="8">
    <source>
        <dbReference type="Pfam" id="PF00892"/>
    </source>
</evidence>
<feature type="transmembrane region" description="Helical" evidence="7">
    <location>
        <begin position="182"/>
        <end position="200"/>
    </location>
</feature>
<name>A0ABS6E5H6_9FIRM</name>
<keyword evidence="6 7" id="KW-0472">Membrane</keyword>
<proteinExistence type="inferred from homology"/>
<gene>
    <name evidence="9" type="ORF">KQI42_08415</name>
</gene>
<dbReference type="Proteomes" id="UP000749471">
    <property type="component" value="Unassembled WGS sequence"/>
</dbReference>
<dbReference type="PANTHER" id="PTHR32322:SF18">
    <property type="entry name" value="S-ADENOSYLMETHIONINE_S-ADENOSYLHOMOCYSTEINE TRANSPORTER"/>
    <property type="match status" value="1"/>
</dbReference>
<feature type="transmembrane region" description="Helical" evidence="7">
    <location>
        <begin position="277"/>
        <end position="297"/>
    </location>
</feature>
<comment type="similarity">
    <text evidence="2">Belongs to the EamA transporter family.</text>
</comment>
<dbReference type="InterPro" id="IPR000620">
    <property type="entry name" value="EamA_dom"/>
</dbReference>
<feature type="transmembrane region" description="Helical" evidence="7">
    <location>
        <begin position="220"/>
        <end position="241"/>
    </location>
</feature>
<evidence type="ECO:0000256" key="7">
    <source>
        <dbReference type="SAM" id="Phobius"/>
    </source>
</evidence>
<feature type="transmembrane region" description="Helical" evidence="7">
    <location>
        <begin position="38"/>
        <end position="56"/>
    </location>
</feature>
<feature type="transmembrane region" description="Helical" evidence="7">
    <location>
        <begin position="7"/>
        <end position="26"/>
    </location>
</feature>
<feature type="transmembrane region" description="Helical" evidence="7">
    <location>
        <begin position="68"/>
        <end position="85"/>
    </location>
</feature>
<dbReference type="RefSeq" id="WP_216518771.1">
    <property type="nucleotide sequence ID" value="NZ_JAHLPM010000006.1"/>
</dbReference>
<protein>
    <submittedName>
        <fullName evidence="9">DMT family transporter</fullName>
    </submittedName>
</protein>
<feature type="domain" description="EamA" evidence="8">
    <location>
        <begin position="153"/>
        <end position="295"/>
    </location>
</feature>
<comment type="subcellular location">
    <subcellularLocation>
        <location evidence="1">Cell membrane</location>
        <topology evidence="1">Multi-pass membrane protein</topology>
    </subcellularLocation>
</comment>
<keyword evidence="10" id="KW-1185">Reference proteome</keyword>